<keyword evidence="2" id="KW-0808">Transferase</keyword>
<sequence>MKSIVYVYILDTMADWELGYITAAINTAASYNQTTPVYSIQTVSLTKEPIRTLGGLTIIPDCSIDEINERALAALLLPGANTWNEAKHQTILHKAEDYLNAGILVAAICGATLALADLGLLNSRLHTSNSKEFLTTFSSHYTGNTFYQNTLSVADRHLITASSAGSLLWAKQIMDYLDVLSKPMLEAWYNYHATGDPKYYTELMTSTQ</sequence>
<dbReference type="Gene3D" id="3.40.50.880">
    <property type="match status" value="1"/>
</dbReference>
<accession>A0A1E5G9Z2</accession>
<dbReference type="EMBL" id="MIJZ01000016">
    <property type="protein sequence ID" value="OEG09471.1"/>
    <property type="molecule type" value="Genomic_DNA"/>
</dbReference>
<organism evidence="2 3">
    <name type="scientific">Enterococcus ureasiticus</name>
    <dbReference type="NCBI Taxonomy" id="903984"/>
    <lineage>
        <taxon>Bacteria</taxon>
        <taxon>Bacillati</taxon>
        <taxon>Bacillota</taxon>
        <taxon>Bacilli</taxon>
        <taxon>Lactobacillales</taxon>
        <taxon>Enterococcaceae</taxon>
        <taxon>Enterococcus</taxon>
    </lineage>
</organism>
<dbReference type="SUPFAM" id="SSF52317">
    <property type="entry name" value="Class I glutamine amidotransferase-like"/>
    <property type="match status" value="1"/>
</dbReference>
<evidence type="ECO:0000259" key="1">
    <source>
        <dbReference type="Pfam" id="PF01965"/>
    </source>
</evidence>
<dbReference type="RefSeq" id="WP_069647149.1">
    <property type="nucleotide sequence ID" value="NZ_MIJZ01000016.1"/>
</dbReference>
<feature type="domain" description="DJ-1/PfpI" evidence="1">
    <location>
        <begin position="5"/>
        <end position="173"/>
    </location>
</feature>
<gene>
    <name evidence="2" type="ORF">BCR21_14035</name>
</gene>
<dbReference type="GO" id="GO:0005737">
    <property type="term" value="C:cytoplasm"/>
    <property type="evidence" value="ECO:0007669"/>
    <property type="project" value="TreeGrafter"/>
</dbReference>
<keyword evidence="3" id="KW-1185">Reference proteome</keyword>
<keyword evidence="2" id="KW-0315">Glutamine amidotransferase</keyword>
<dbReference type="InterPro" id="IPR029062">
    <property type="entry name" value="Class_I_gatase-like"/>
</dbReference>
<proteinExistence type="predicted"/>
<dbReference type="PANTHER" id="PTHR48094:SF19">
    <property type="entry name" value="DJ-1_PFPI DOMAIN-CONTAINING PROTEIN"/>
    <property type="match status" value="1"/>
</dbReference>
<comment type="caution">
    <text evidence="2">The sequence shown here is derived from an EMBL/GenBank/DDBJ whole genome shotgun (WGS) entry which is preliminary data.</text>
</comment>
<dbReference type="GO" id="GO:0016740">
    <property type="term" value="F:transferase activity"/>
    <property type="evidence" value="ECO:0007669"/>
    <property type="project" value="UniProtKB-KW"/>
</dbReference>
<dbReference type="PANTHER" id="PTHR48094">
    <property type="entry name" value="PROTEIN/NUCLEIC ACID DEGLYCASE DJ-1-RELATED"/>
    <property type="match status" value="1"/>
</dbReference>
<evidence type="ECO:0000313" key="2">
    <source>
        <dbReference type="EMBL" id="OEG09471.1"/>
    </source>
</evidence>
<dbReference type="Proteomes" id="UP000094068">
    <property type="component" value="Unassembled WGS sequence"/>
</dbReference>
<dbReference type="InterPro" id="IPR050325">
    <property type="entry name" value="Prot/Nucl_acid_deglycase"/>
</dbReference>
<dbReference type="OrthoDB" id="6003696at2"/>
<dbReference type="AlphaFoldDB" id="A0A1E5G9Z2"/>
<name>A0A1E5G9Z2_9ENTE</name>
<reference evidence="3" key="1">
    <citation type="submission" date="2016-09" db="EMBL/GenBank/DDBJ databases">
        <authorList>
            <person name="Gulvik C.A."/>
        </authorList>
    </citation>
    <scope>NUCLEOTIDE SEQUENCE [LARGE SCALE GENOMIC DNA]</scope>
    <source>
        <strain evidence="3">DSM 23328</strain>
    </source>
</reference>
<dbReference type="STRING" id="903984.BCR21_14035"/>
<protein>
    <submittedName>
        <fullName evidence="2">Glutamine amidotransferase</fullName>
    </submittedName>
</protein>
<evidence type="ECO:0000313" key="3">
    <source>
        <dbReference type="Proteomes" id="UP000094068"/>
    </source>
</evidence>
<dbReference type="Pfam" id="PF01965">
    <property type="entry name" value="DJ-1_PfpI"/>
    <property type="match status" value="1"/>
</dbReference>
<dbReference type="InterPro" id="IPR002818">
    <property type="entry name" value="DJ-1/PfpI"/>
</dbReference>